<proteinExistence type="predicted"/>
<evidence type="ECO:0000313" key="1">
    <source>
        <dbReference type="EMBL" id="GIY98262.1"/>
    </source>
</evidence>
<dbReference type="EMBL" id="BPLR01018274">
    <property type="protein sequence ID" value="GIY98262.1"/>
    <property type="molecule type" value="Genomic_DNA"/>
</dbReference>
<evidence type="ECO:0000313" key="2">
    <source>
        <dbReference type="Proteomes" id="UP001054945"/>
    </source>
</evidence>
<dbReference type="Proteomes" id="UP001054945">
    <property type="component" value="Unassembled WGS sequence"/>
</dbReference>
<name>A0AAV4XT99_CAEEX</name>
<gene>
    <name evidence="1" type="ORF">CEXT_725811</name>
</gene>
<comment type="caution">
    <text evidence="1">The sequence shown here is derived from an EMBL/GenBank/DDBJ whole genome shotgun (WGS) entry which is preliminary data.</text>
</comment>
<protein>
    <submittedName>
        <fullName evidence="1">Uncharacterized protein</fullName>
    </submittedName>
</protein>
<keyword evidence="2" id="KW-1185">Reference proteome</keyword>
<sequence>MYDAPDTDRKAKGKYNLHIFLGIDSSEKRVGGQAFIHHREGDVLFKRIRQRPPLSPPVTNLTSRRLMEHFPEAPSNLRRKFRAIFALVCENRIEMGSRVRGTNDGPTPVTLRFWQMGEKV</sequence>
<organism evidence="1 2">
    <name type="scientific">Caerostris extrusa</name>
    <name type="common">Bark spider</name>
    <name type="synonym">Caerostris bankana</name>
    <dbReference type="NCBI Taxonomy" id="172846"/>
    <lineage>
        <taxon>Eukaryota</taxon>
        <taxon>Metazoa</taxon>
        <taxon>Ecdysozoa</taxon>
        <taxon>Arthropoda</taxon>
        <taxon>Chelicerata</taxon>
        <taxon>Arachnida</taxon>
        <taxon>Araneae</taxon>
        <taxon>Araneomorphae</taxon>
        <taxon>Entelegynae</taxon>
        <taxon>Araneoidea</taxon>
        <taxon>Araneidae</taxon>
        <taxon>Caerostris</taxon>
    </lineage>
</organism>
<reference evidence="1 2" key="1">
    <citation type="submission" date="2021-06" db="EMBL/GenBank/DDBJ databases">
        <title>Caerostris extrusa draft genome.</title>
        <authorList>
            <person name="Kono N."/>
            <person name="Arakawa K."/>
        </authorList>
    </citation>
    <scope>NUCLEOTIDE SEQUENCE [LARGE SCALE GENOMIC DNA]</scope>
</reference>
<dbReference type="AlphaFoldDB" id="A0AAV4XT99"/>
<accession>A0AAV4XT99</accession>